<dbReference type="OrthoDB" id="9822451at2"/>
<keyword evidence="2" id="KW-1185">Reference proteome</keyword>
<sequence>MTDAKSNFNRWLRTHMLPSHFPELRASDARDGLFLRDDGQEVRRLLDAIQGSPRTLAIFPPGQGASTVLGEVLRVARSSTLRLPQLFIVVDPVACHEHEDADFAAAMNRAIRSGLIEQLVHGYWENALYGDRRARLFDLLDVPDSDALDEIRYGLQAGGGEATQAQVRLTRMADRFEASLFSLIAELHRSLNLSTFMVMDFPHNCDDDVLRDAMRDIKWFDENEKPDDFPAAALSEVYLLSRRQADFITAMWQRDYNRAVFPPYNEAEVFAIMASHFQPKTAGKTVPLGSVLSQDFVKRVWAEDKPLALMMAEMRDEILKSLDVPLGRVQYQLRPVDQPRP</sequence>
<organism evidence="1 2">
    <name type="scientific">Azospirillum griseum</name>
    <dbReference type="NCBI Taxonomy" id="2496639"/>
    <lineage>
        <taxon>Bacteria</taxon>
        <taxon>Pseudomonadati</taxon>
        <taxon>Pseudomonadota</taxon>
        <taxon>Alphaproteobacteria</taxon>
        <taxon>Rhodospirillales</taxon>
        <taxon>Azospirillaceae</taxon>
        <taxon>Azospirillum</taxon>
    </lineage>
</organism>
<protein>
    <submittedName>
        <fullName evidence="1">Uncharacterized protein</fullName>
    </submittedName>
</protein>
<dbReference type="RefSeq" id="WP_126620490.1">
    <property type="nucleotide sequence ID" value="NZ_JBHUCY010000011.1"/>
</dbReference>
<dbReference type="Proteomes" id="UP000277007">
    <property type="component" value="Unassembled WGS sequence"/>
</dbReference>
<reference evidence="1 2" key="1">
    <citation type="submission" date="2018-12" db="EMBL/GenBank/DDBJ databases">
        <authorList>
            <person name="Yang Y."/>
        </authorList>
    </citation>
    <scope>NUCLEOTIDE SEQUENCE [LARGE SCALE GENOMIC DNA]</scope>
    <source>
        <strain evidence="1 2">L-25-5w-1</strain>
    </source>
</reference>
<accession>A0A3S0HWK2</accession>
<dbReference type="AlphaFoldDB" id="A0A3S0HWK2"/>
<dbReference type="EMBL" id="RXMA01000045">
    <property type="protein sequence ID" value="RTR13447.1"/>
    <property type="molecule type" value="Genomic_DNA"/>
</dbReference>
<name>A0A3S0HWK2_9PROT</name>
<evidence type="ECO:0000313" key="2">
    <source>
        <dbReference type="Proteomes" id="UP000277007"/>
    </source>
</evidence>
<proteinExistence type="predicted"/>
<evidence type="ECO:0000313" key="1">
    <source>
        <dbReference type="EMBL" id="RTR13447.1"/>
    </source>
</evidence>
<gene>
    <name evidence="1" type="ORF">EJ903_24655</name>
</gene>
<comment type="caution">
    <text evidence="1">The sequence shown here is derived from an EMBL/GenBank/DDBJ whole genome shotgun (WGS) entry which is preliminary data.</text>
</comment>